<dbReference type="Gene3D" id="2.130.10.10">
    <property type="entry name" value="YVTN repeat-like/Quinoprotein amine dehydrogenase"/>
    <property type="match status" value="3"/>
</dbReference>
<feature type="compositionally biased region" description="Polar residues" evidence="2">
    <location>
        <begin position="1034"/>
        <end position="1051"/>
    </location>
</feature>
<dbReference type="OMA" id="ASYYTWA"/>
<feature type="compositionally biased region" description="Low complexity" evidence="2">
    <location>
        <begin position="1053"/>
        <end position="1081"/>
    </location>
</feature>
<dbReference type="AlphaFoldDB" id="S8AQC7"/>
<reference evidence="4" key="2">
    <citation type="submission" date="2013-04" db="EMBL/GenBank/DDBJ databases">
        <title>Genomic mechanisms accounting for the adaptation to parasitism in nematode-trapping fungi.</title>
        <authorList>
            <person name="Ahren D.G."/>
        </authorList>
    </citation>
    <scope>NUCLEOTIDE SEQUENCE [LARGE SCALE GENOMIC DNA]</scope>
    <source>
        <strain evidence="4">CBS 200.50</strain>
    </source>
</reference>
<feature type="compositionally biased region" description="Basic and acidic residues" evidence="2">
    <location>
        <begin position="1001"/>
        <end position="1011"/>
    </location>
</feature>
<dbReference type="PANTHER" id="PTHR45589">
    <property type="entry name" value="WD REPEAT DOMAIN 62, ISOFORM G"/>
    <property type="match status" value="1"/>
</dbReference>
<evidence type="ECO:0000256" key="1">
    <source>
        <dbReference type="PROSITE-ProRule" id="PRU00221"/>
    </source>
</evidence>
<feature type="compositionally biased region" description="Basic and acidic residues" evidence="2">
    <location>
        <begin position="881"/>
        <end position="892"/>
    </location>
</feature>
<feature type="repeat" description="WD" evidence="1">
    <location>
        <begin position="637"/>
        <end position="670"/>
    </location>
</feature>
<feature type="compositionally biased region" description="Polar residues" evidence="2">
    <location>
        <begin position="1202"/>
        <end position="1214"/>
    </location>
</feature>
<feature type="region of interest" description="Disordered" evidence="2">
    <location>
        <begin position="1193"/>
        <end position="1214"/>
    </location>
</feature>
<comment type="caution">
    <text evidence="3">The sequence shown here is derived from an EMBL/GenBank/DDBJ whole genome shotgun (WGS) entry which is preliminary data.</text>
</comment>
<evidence type="ECO:0000313" key="3">
    <source>
        <dbReference type="EMBL" id="EPS45069.1"/>
    </source>
</evidence>
<feature type="compositionally biased region" description="Polar residues" evidence="2">
    <location>
        <begin position="896"/>
        <end position="907"/>
    </location>
</feature>
<feature type="region of interest" description="Disordered" evidence="2">
    <location>
        <begin position="420"/>
        <end position="439"/>
    </location>
</feature>
<gene>
    <name evidence="3" type="ORF">H072_1017</name>
</gene>
<feature type="compositionally biased region" description="Polar residues" evidence="2">
    <location>
        <begin position="21"/>
        <end position="32"/>
    </location>
</feature>
<dbReference type="SMART" id="SM00320">
    <property type="entry name" value="WD40"/>
    <property type="match status" value="7"/>
</dbReference>
<dbReference type="OrthoDB" id="6252103at2759"/>
<dbReference type="Pfam" id="PF00400">
    <property type="entry name" value="WD40"/>
    <property type="match status" value="3"/>
</dbReference>
<dbReference type="InterPro" id="IPR036322">
    <property type="entry name" value="WD40_repeat_dom_sf"/>
</dbReference>
<feature type="compositionally biased region" description="Low complexity" evidence="2">
    <location>
        <begin position="969"/>
        <end position="1000"/>
    </location>
</feature>
<keyword evidence="4" id="KW-1185">Reference proteome</keyword>
<protein>
    <submittedName>
        <fullName evidence="3">Uncharacterized protein</fullName>
    </submittedName>
</protein>
<dbReference type="Proteomes" id="UP000015100">
    <property type="component" value="Unassembled WGS sequence"/>
</dbReference>
<dbReference type="InterPro" id="IPR015943">
    <property type="entry name" value="WD40/YVTN_repeat-like_dom_sf"/>
</dbReference>
<dbReference type="PROSITE" id="PS50082">
    <property type="entry name" value="WD_REPEATS_2"/>
    <property type="match status" value="1"/>
</dbReference>
<evidence type="ECO:0000313" key="4">
    <source>
        <dbReference type="Proteomes" id="UP000015100"/>
    </source>
</evidence>
<feature type="region of interest" description="Disordered" evidence="2">
    <location>
        <begin position="868"/>
        <end position="1081"/>
    </location>
</feature>
<name>S8AQC7_DACHA</name>
<sequence>MAAIYTPNSKAAPAHLKLTPNPQAASSTTSLIRSAHAPKSPLKRSLTDPRETLGLNLKRMIGTTTSSPSGLASHAPSGSIAFCTGAAVCVVKVDENLHIKSRYFLRARPSAGATAVTGTSNSVPSTPEGPSGRSIRTSIAARESSIGFSPVRDFESPGRGEDGKTWSVRDRVKAATTVSFSPDGRYIAVGETGHNPRVLIYNISGGADTSGNDLIPFAILTEHTFGVKSVAFSPCSQYLASLGAINDGCLYIWSMPTTKGGVVKLHSSNRCTNLVQDMAWMGKGLITVGLRHVKIWKMEEEPAAPSPQANPKSLHSIFEKFSHGKTKQPIRSQGPNVLNGRNALLGPLLEELFISVTAVSDDRAIIATEKGDICVIDEGLQRVSKVASADPGVTCIAVDSERKHAWVAGKQGSIRTLKLQDISNPLTPPESPSSRSGSPILPMGCKPANVIAMASMGQNLFLIDSNRSIKVVGLKYHEGLPTPESVAYEFPAHKSAVHGVRLMPPSAHIQADFFTWSACGAILFWDSDGNHQAEVTVELEQPKEIDDDVRNELKVVEISDNGEIIVTGDRFGVLRVIKASDRTCCYAVKAHGAEIMSIAIHEGEKATMVTSCARDRTVQLFTKINKPPSKWSHTQTLDDHTASVTNVMFMDSGNKLLSSSADRTIVIRDIVVKEDGTGNVEKLAFLPVRTINLKATPLHMACFSNSLPYILASTTGRLVYRFDITTGKELSSFKSVDETGESVILDAITVGREVGYSKGRLLSGISSTDKSIRIYDMQGNIVEREWGHTEGVTDIAMFETPGSGDEGGRMTLISTGTDGTVMIWTYNAKLSSDAESINDGASMISDVTASRAPIRKVLSKAEIMELTTRVKDSDTSSIASGKKDHKENRKDGLLTSDWNSASDAETSSLKKVESHPAPAVAERPHTAIAPAPRSRLSERPKSAIVNVSPPKHTKASQRNSVAYIPRPGTTTTNLSTKESTTAASRAPSRAASRANSSRAMSRTDTHSHTDTETASSSAGTVKRKLRLPTRSRDPSPSTNSTNNPKQSSGLLTSRRGSMSSRASSLRNVNATNSSREASDAANANALAEQMTRSLGVFRRRVEASQYAMKAEVRKDLEKELLATLRCIGCAPLPPAPSSVTPTVSVSGDEGDPTSPRTLQPGYNPGDGLGIRLDDQMMQLVATYSERLLSVVENRLPDLATSPRPSFSGPSSEDR</sequence>
<organism evidence="3 4">
    <name type="scientific">Dactylellina haptotyla (strain CBS 200.50)</name>
    <name type="common">Nematode-trapping fungus</name>
    <name type="synonym">Monacrosporium haptotylum</name>
    <dbReference type="NCBI Taxonomy" id="1284197"/>
    <lineage>
        <taxon>Eukaryota</taxon>
        <taxon>Fungi</taxon>
        <taxon>Dikarya</taxon>
        <taxon>Ascomycota</taxon>
        <taxon>Pezizomycotina</taxon>
        <taxon>Orbiliomycetes</taxon>
        <taxon>Orbiliales</taxon>
        <taxon>Orbiliaceae</taxon>
        <taxon>Dactylellina</taxon>
    </lineage>
</organism>
<feature type="compositionally biased region" description="Low complexity" evidence="2">
    <location>
        <begin position="1137"/>
        <end position="1146"/>
    </location>
</feature>
<dbReference type="InterPro" id="IPR052779">
    <property type="entry name" value="WDR62"/>
</dbReference>
<accession>S8AQC7</accession>
<dbReference type="HOGENOM" id="CLU_005113_0_0_1"/>
<feature type="region of interest" description="Disordered" evidence="2">
    <location>
        <begin position="1136"/>
        <end position="1163"/>
    </location>
</feature>
<dbReference type="eggNOG" id="KOG1408">
    <property type="taxonomic scope" value="Eukaryota"/>
</dbReference>
<dbReference type="PANTHER" id="PTHR45589:SF1">
    <property type="entry name" value="WD REPEAT DOMAIN 62, ISOFORM G"/>
    <property type="match status" value="1"/>
</dbReference>
<feature type="region of interest" description="Disordered" evidence="2">
    <location>
        <begin position="114"/>
        <end position="134"/>
    </location>
</feature>
<proteinExistence type="predicted"/>
<feature type="region of interest" description="Disordered" evidence="2">
    <location>
        <begin position="21"/>
        <end position="50"/>
    </location>
</feature>
<dbReference type="STRING" id="1284197.S8AQC7"/>
<reference evidence="3 4" key="1">
    <citation type="journal article" date="2013" name="PLoS Genet.">
        <title>Genomic mechanisms accounting for the adaptation to parasitism in nematode-trapping fungi.</title>
        <authorList>
            <person name="Meerupati T."/>
            <person name="Andersson K.M."/>
            <person name="Friman E."/>
            <person name="Kumar D."/>
            <person name="Tunlid A."/>
            <person name="Ahren D."/>
        </authorList>
    </citation>
    <scope>NUCLEOTIDE SEQUENCE [LARGE SCALE GENOMIC DNA]</scope>
    <source>
        <strain evidence="3 4">CBS 200.50</strain>
    </source>
</reference>
<evidence type="ECO:0000256" key="2">
    <source>
        <dbReference type="SAM" id="MobiDB-lite"/>
    </source>
</evidence>
<dbReference type="EMBL" id="AQGS01000024">
    <property type="protein sequence ID" value="EPS45069.1"/>
    <property type="molecule type" value="Genomic_DNA"/>
</dbReference>
<dbReference type="SUPFAM" id="SSF50978">
    <property type="entry name" value="WD40 repeat-like"/>
    <property type="match status" value="2"/>
</dbReference>
<dbReference type="InterPro" id="IPR001680">
    <property type="entry name" value="WD40_rpt"/>
</dbReference>
<feature type="compositionally biased region" description="Polar residues" evidence="2">
    <location>
        <begin position="116"/>
        <end position="125"/>
    </location>
</feature>
<keyword evidence="1" id="KW-0853">WD repeat</keyword>